<sequence length="206" mass="22644">MKAALITCLAASLASYVSAETLLRSTDLIHDRTDGPARQGAGGNQAAHGTAYLSDEDPTAVVEVKATATKSKNIVSAGKLTDADLKDIMGDKYGRSFKVVLQDGNGKEVGFLSGTFDNGQPKLNPLNFIPSTNKVYETTIIVNDTDTKVMDQQLNNIDYHDALSMVDYHYGDYYIHFTNEARKLNGWINGTIQPTNYGYRWGYKYV</sequence>
<dbReference type="HOGENOM" id="CLU_1332757_0_0_1"/>
<organism evidence="2 3">
    <name type="scientific">[Torrubiella] hemipterigena</name>
    <dbReference type="NCBI Taxonomy" id="1531966"/>
    <lineage>
        <taxon>Eukaryota</taxon>
        <taxon>Fungi</taxon>
        <taxon>Dikarya</taxon>
        <taxon>Ascomycota</taxon>
        <taxon>Pezizomycotina</taxon>
        <taxon>Sordariomycetes</taxon>
        <taxon>Hypocreomycetidae</taxon>
        <taxon>Hypocreales</taxon>
        <taxon>Clavicipitaceae</taxon>
        <taxon>Clavicipitaceae incertae sedis</taxon>
        <taxon>'Torrubiella' clade</taxon>
    </lineage>
</organism>
<protein>
    <submittedName>
        <fullName evidence="2">Uncharacterized protein</fullName>
    </submittedName>
</protein>
<gene>
    <name evidence="2" type="ORF">VHEMI09289</name>
</gene>
<keyword evidence="1" id="KW-0732">Signal</keyword>
<accession>A0A0A1TQ43</accession>
<dbReference type="EMBL" id="CDHN01000006">
    <property type="protein sequence ID" value="CEJ93718.1"/>
    <property type="molecule type" value="Genomic_DNA"/>
</dbReference>
<dbReference type="Proteomes" id="UP000039046">
    <property type="component" value="Unassembled WGS sequence"/>
</dbReference>
<keyword evidence="3" id="KW-1185">Reference proteome</keyword>
<evidence type="ECO:0000313" key="3">
    <source>
        <dbReference type="Proteomes" id="UP000039046"/>
    </source>
</evidence>
<name>A0A0A1TQ43_9HYPO</name>
<evidence type="ECO:0000256" key="1">
    <source>
        <dbReference type="SAM" id="SignalP"/>
    </source>
</evidence>
<feature type="signal peptide" evidence="1">
    <location>
        <begin position="1"/>
        <end position="19"/>
    </location>
</feature>
<dbReference type="AlphaFoldDB" id="A0A0A1TQ43"/>
<reference evidence="2 3" key="1">
    <citation type="journal article" date="2015" name="Genome Announc.">
        <title>Draft Genome Sequence and Gene Annotation of the Entomopathogenic Fungus Verticillium hemipterigenum.</title>
        <authorList>
            <person name="Horn F."/>
            <person name="Habel A."/>
            <person name="Scharf D.H."/>
            <person name="Dworschak J."/>
            <person name="Brakhage A.A."/>
            <person name="Guthke R."/>
            <person name="Hertweck C."/>
            <person name="Linde J."/>
        </authorList>
    </citation>
    <scope>NUCLEOTIDE SEQUENCE [LARGE SCALE GENOMIC DNA]</scope>
</reference>
<dbReference type="OrthoDB" id="10686058at2759"/>
<evidence type="ECO:0000313" key="2">
    <source>
        <dbReference type="EMBL" id="CEJ93718.1"/>
    </source>
</evidence>
<proteinExistence type="predicted"/>
<feature type="chain" id="PRO_5001980045" evidence="1">
    <location>
        <begin position="20"/>
        <end position="206"/>
    </location>
</feature>